<reference evidence="1 2" key="1">
    <citation type="submission" date="2021-03" db="EMBL/GenBank/DDBJ databases">
        <authorList>
            <person name="King G.J."/>
            <person name="Bancroft I."/>
            <person name="Baten A."/>
            <person name="Bloomfield J."/>
            <person name="Borpatragohain P."/>
            <person name="He Z."/>
            <person name="Irish N."/>
            <person name="Irwin J."/>
            <person name="Liu K."/>
            <person name="Mauleon R.P."/>
            <person name="Moore J."/>
            <person name="Morris R."/>
            <person name="Ostergaard L."/>
            <person name="Wang B."/>
            <person name="Wells R."/>
        </authorList>
    </citation>
    <scope>NUCLEOTIDE SEQUENCE [LARGE SCALE GENOMIC DNA]</scope>
    <source>
        <strain evidence="1">R-o-18</strain>
        <tissue evidence="1">Leaf</tissue>
    </source>
</reference>
<dbReference type="EMBL" id="JADBGQ010000004">
    <property type="protein sequence ID" value="KAG5400245.1"/>
    <property type="molecule type" value="Genomic_DNA"/>
</dbReference>
<comment type="caution">
    <text evidence="1">The sequence shown here is derived from an EMBL/GenBank/DDBJ whole genome shotgun (WGS) entry which is preliminary data.</text>
</comment>
<dbReference type="Proteomes" id="UP000823674">
    <property type="component" value="Chromosome A04"/>
</dbReference>
<name>A0ABQ7MNF3_BRACM</name>
<protein>
    <submittedName>
        <fullName evidence="1">Uncharacterized protein</fullName>
    </submittedName>
</protein>
<evidence type="ECO:0000313" key="1">
    <source>
        <dbReference type="EMBL" id="KAG5400245.1"/>
    </source>
</evidence>
<accession>A0ABQ7MNF3</accession>
<gene>
    <name evidence="1" type="primary">A04g502380.1_BraROA</name>
    <name evidence="1" type="ORF">IGI04_014852</name>
</gene>
<proteinExistence type="predicted"/>
<organism evidence="1 2">
    <name type="scientific">Brassica rapa subsp. trilocularis</name>
    <dbReference type="NCBI Taxonomy" id="1813537"/>
    <lineage>
        <taxon>Eukaryota</taxon>
        <taxon>Viridiplantae</taxon>
        <taxon>Streptophyta</taxon>
        <taxon>Embryophyta</taxon>
        <taxon>Tracheophyta</taxon>
        <taxon>Spermatophyta</taxon>
        <taxon>Magnoliopsida</taxon>
        <taxon>eudicotyledons</taxon>
        <taxon>Gunneridae</taxon>
        <taxon>Pentapetalae</taxon>
        <taxon>rosids</taxon>
        <taxon>malvids</taxon>
        <taxon>Brassicales</taxon>
        <taxon>Brassicaceae</taxon>
        <taxon>Brassiceae</taxon>
        <taxon>Brassica</taxon>
    </lineage>
</organism>
<sequence length="82" mass="9869">MGDQRSSSNNLQNGAILTRLAWQATLYWLWTERNTRLHTQMFRSVDQIFKLLDRQLKNKLQSFRDTNPTRSSIMMQSWFRFG</sequence>
<evidence type="ECO:0000313" key="2">
    <source>
        <dbReference type="Proteomes" id="UP000823674"/>
    </source>
</evidence>
<keyword evidence="2" id="KW-1185">Reference proteome</keyword>